<dbReference type="EMBL" id="QEKI01000004">
    <property type="protein sequence ID" value="PVY41733.1"/>
    <property type="molecule type" value="Genomic_DNA"/>
</dbReference>
<evidence type="ECO:0000313" key="2">
    <source>
        <dbReference type="EMBL" id="PVY41733.1"/>
    </source>
</evidence>
<reference evidence="2 3" key="1">
    <citation type="submission" date="2018-04" db="EMBL/GenBank/DDBJ databases">
        <title>Genomic Encyclopedia of Type Strains, Phase IV (KMG-IV): sequencing the most valuable type-strain genomes for metagenomic binning, comparative biology and taxonomic classification.</title>
        <authorList>
            <person name="Goeker M."/>
        </authorList>
    </citation>
    <scope>NUCLEOTIDE SEQUENCE [LARGE SCALE GENOMIC DNA]</scope>
    <source>
        <strain evidence="2 3">DSM 100231</strain>
    </source>
</reference>
<gene>
    <name evidence="2" type="ORF">C8E01_104104</name>
</gene>
<sequence length="88" mass="9966">MSILIYGLNLLVLAGLIWWLWKQNWNAKLRPYFFPTLLLKLACGLLIGVLSFYVFYKGGHAALLQAGPPDDRPGPRARYRHLPALSSL</sequence>
<accession>A0A2U1AZ97</accession>
<dbReference type="RefSeq" id="WP_243409473.1">
    <property type="nucleotide sequence ID" value="NZ_QEKI01000004.1"/>
</dbReference>
<name>A0A2U1AZ97_9BACT</name>
<keyword evidence="3" id="KW-1185">Reference proteome</keyword>
<dbReference type="Proteomes" id="UP000245466">
    <property type="component" value="Unassembled WGS sequence"/>
</dbReference>
<organism evidence="2 3">
    <name type="scientific">Pontibacter virosus</name>
    <dbReference type="NCBI Taxonomy" id="1765052"/>
    <lineage>
        <taxon>Bacteria</taxon>
        <taxon>Pseudomonadati</taxon>
        <taxon>Bacteroidota</taxon>
        <taxon>Cytophagia</taxon>
        <taxon>Cytophagales</taxon>
        <taxon>Hymenobacteraceae</taxon>
        <taxon>Pontibacter</taxon>
    </lineage>
</organism>
<evidence type="ECO:0000256" key="1">
    <source>
        <dbReference type="SAM" id="Phobius"/>
    </source>
</evidence>
<keyword evidence="1" id="KW-0812">Transmembrane</keyword>
<comment type="caution">
    <text evidence="2">The sequence shown here is derived from an EMBL/GenBank/DDBJ whole genome shotgun (WGS) entry which is preliminary data.</text>
</comment>
<feature type="transmembrane region" description="Helical" evidence="1">
    <location>
        <begin position="5"/>
        <end position="21"/>
    </location>
</feature>
<keyword evidence="1" id="KW-0472">Membrane</keyword>
<feature type="transmembrane region" description="Helical" evidence="1">
    <location>
        <begin position="33"/>
        <end position="56"/>
    </location>
</feature>
<keyword evidence="1" id="KW-1133">Transmembrane helix</keyword>
<protein>
    <submittedName>
        <fullName evidence="2">Uncharacterized protein</fullName>
    </submittedName>
</protein>
<dbReference type="AlphaFoldDB" id="A0A2U1AZ97"/>
<evidence type="ECO:0000313" key="3">
    <source>
        <dbReference type="Proteomes" id="UP000245466"/>
    </source>
</evidence>
<proteinExistence type="predicted"/>